<gene>
    <name evidence="5" type="ORF">WN51_09678</name>
</gene>
<dbReference type="GO" id="GO:0006271">
    <property type="term" value="P:DNA strand elongation involved in DNA replication"/>
    <property type="evidence" value="ECO:0007669"/>
    <property type="project" value="TreeGrafter"/>
</dbReference>
<dbReference type="InterPro" id="IPR007185">
    <property type="entry name" value="DNA_pol_a/d/e_bsu"/>
</dbReference>
<accession>A0A0M9A6B3</accession>
<name>A0A0M9A6B3_9HYME</name>
<sequence>MEIQPQLMYRRKSFQFKDFKKFDISKQCFEQQYCSIYKARLKVLKDYLLEKAKIKWAHNEVITLTELFERNKSDTCVIIGTLYKHQELKPSILHELSNELQLQIQPARINYASFKDILYLEDETLRIKLIGNHINIQDVVSGIVCAVCGHELENGEFLVIDWCLPGCCPKLSILDQPLETQGNILIISGLDLANNLQLLNINLLFEWITGMIGCEEVHKDIASIVCVIVAGNSIRGSVETHNYTKYFETKAHDEAIFKETANVTHKLDNLLCPLVKCCPVILMPGEFDPTSHTLPQQPLHPCILPQCSRFKSFHGVTNPWIGSINSRIVAGSSAQPITDIMKVAGLVDISPLMWLERTLLWRHYAPTAPDTIPAYPSNNIDPFIITECPDIYFVGNMDKYDTKLFTAGEGQTIRLICIPKFSKTQTGVLVDLETLETCPISFTAN</sequence>
<proteinExistence type="inferred from homology"/>
<dbReference type="Gene3D" id="3.60.21.50">
    <property type="match status" value="1"/>
</dbReference>
<dbReference type="Gene3D" id="2.40.50.430">
    <property type="match status" value="1"/>
</dbReference>
<dbReference type="GO" id="GO:0043625">
    <property type="term" value="C:delta DNA polymerase complex"/>
    <property type="evidence" value="ECO:0007669"/>
    <property type="project" value="TreeGrafter"/>
</dbReference>
<protein>
    <submittedName>
        <fullName evidence="5">DNA polymerase delta small subunit</fullName>
    </submittedName>
</protein>
<dbReference type="AlphaFoldDB" id="A0A0M9A6B3"/>
<reference evidence="5 6" key="1">
    <citation type="submission" date="2015-07" db="EMBL/GenBank/DDBJ databases">
        <title>The genome of Melipona quadrifasciata.</title>
        <authorList>
            <person name="Pan H."/>
            <person name="Kapheim K."/>
        </authorList>
    </citation>
    <scope>NUCLEOTIDE SEQUENCE [LARGE SCALE GENOMIC DNA]</scope>
    <source>
        <strain evidence="5">0111107301</strain>
        <tissue evidence="5">Whole body</tissue>
    </source>
</reference>
<evidence type="ECO:0000259" key="3">
    <source>
        <dbReference type="Pfam" id="PF04042"/>
    </source>
</evidence>
<keyword evidence="2" id="KW-0235">DNA replication</keyword>
<dbReference type="Proteomes" id="UP000053105">
    <property type="component" value="Unassembled WGS sequence"/>
</dbReference>
<feature type="domain" description="DNA polymerase delta subunit OB-fold" evidence="4">
    <location>
        <begin position="32"/>
        <end position="162"/>
    </location>
</feature>
<dbReference type="InterPro" id="IPR040663">
    <property type="entry name" value="DNA_pol_D_N"/>
</dbReference>
<dbReference type="Pfam" id="PF04042">
    <property type="entry name" value="DNA_pol_E_B"/>
    <property type="match status" value="1"/>
</dbReference>
<keyword evidence="6" id="KW-1185">Reference proteome</keyword>
<dbReference type="PANTHER" id="PTHR10416:SF0">
    <property type="entry name" value="DNA POLYMERASE DELTA SUBUNIT 2"/>
    <property type="match status" value="1"/>
</dbReference>
<dbReference type="Pfam" id="PF18018">
    <property type="entry name" value="DNA_pol_D_N"/>
    <property type="match status" value="1"/>
</dbReference>
<dbReference type="InterPro" id="IPR024826">
    <property type="entry name" value="DNA_pol_delta/II_ssu"/>
</dbReference>
<dbReference type="STRING" id="166423.A0A0M9A6B3"/>
<feature type="domain" description="DNA polymerase alpha/delta/epsilon subunit B" evidence="3">
    <location>
        <begin position="184"/>
        <end position="400"/>
    </location>
</feature>
<evidence type="ECO:0000256" key="1">
    <source>
        <dbReference type="ARBA" id="ARBA00006035"/>
    </source>
</evidence>
<dbReference type="EMBL" id="KQ435732">
    <property type="protein sequence ID" value="KOX77356.1"/>
    <property type="molecule type" value="Genomic_DNA"/>
</dbReference>
<evidence type="ECO:0000259" key="4">
    <source>
        <dbReference type="Pfam" id="PF18018"/>
    </source>
</evidence>
<evidence type="ECO:0000313" key="6">
    <source>
        <dbReference type="Proteomes" id="UP000053105"/>
    </source>
</evidence>
<evidence type="ECO:0000256" key="2">
    <source>
        <dbReference type="ARBA" id="ARBA00022705"/>
    </source>
</evidence>
<dbReference type="OrthoDB" id="3763at2759"/>
<evidence type="ECO:0000313" key="5">
    <source>
        <dbReference type="EMBL" id="KOX77356.1"/>
    </source>
</evidence>
<dbReference type="PANTHER" id="PTHR10416">
    <property type="entry name" value="DNA POLYMERASE DELTA SUBUNIT 2"/>
    <property type="match status" value="1"/>
</dbReference>
<organism evidence="5 6">
    <name type="scientific">Melipona quadrifasciata</name>
    <dbReference type="NCBI Taxonomy" id="166423"/>
    <lineage>
        <taxon>Eukaryota</taxon>
        <taxon>Metazoa</taxon>
        <taxon>Ecdysozoa</taxon>
        <taxon>Arthropoda</taxon>
        <taxon>Hexapoda</taxon>
        <taxon>Insecta</taxon>
        <taxon>Pterygota</taxon>
        <taxon>Neoptera</taxon>
        <taxon>Endopterygota</taxon>
        <taxon>Hymenoptera</taxon>
        <taxon>Apocrita</taxon>
        <taxon>Aculeata</taxon>
        <taxon>Apoidea</taxon>
        <taxon>Anthophila</taxon>
        <taxon>Apidae</taxon>
        <taxon>Melipona</taxon>
    </lineage>
</organism>
<dbReference type="GO" id="GO:0003677">
    <property type="term" value="F:DNA binding"/>
    <property type="evidence" value="ECO:0007669"/>
    <property type="project" value="InterPro"/>
</dbReference>
<comment type="similarity">
    <text evidence="1">Belongs to the DNA polymerase delta/II small subunit family.</text>
</comment>